<dbReference type="Proteomes" id="UP000619536">
    <property type="component" value="Unassembled WGS sequence"/>
</dbReference>
<comment type="caution">
    <text evidence="1">The sequence shown here is derived from an EMBL/GenBank/DDBJ whole genome shotgun (WGS) entry which is preliminary data.</text>
</comment>
<proteinExistence type="predicted"/>
<protein>
    <submittedName>
        <fullName evidence="1">Uncharacterized protein</fullName>
    </submittedName>
</protein>
<evidence type="ECO:0000313" key="2">
    <source>
        <dbReference type="Proteomes" id="UP000619536"/>
    </source>
</evidence>
<dbReference type="EMBL" id="BMDH01000007">
    <property type="protein sequence ID" value="GGI15524.1"/>
    <property type="molecule type" value="Genomic_DNA"/>
</dbReference>
<evidence type="ECO:0000313" key="1">
    <source>
        <dbReference type="EMBL" id="GGI15524.1"/>
    </source>
</evidence>
<accession>A0A8J3AKU6</accession>
<sequence>MARPIARILPASNFAFHELAFQKGSIDLDEAARIIEPLVGDKAEQAILAYERHLKEM</sequence>
<reference evidence="1" key="1">
    <citation type="journal article" date="2014" name="Int. J. Syst. Evol. Microbiol.">
        <title>Complete genome sequence of Corynebacterium casei LMG S-19264T (=DSM 44701T), isolated from a smear-ripened cheese.</title>
        <authorList>
            <consortium name="US DOE Joint Genome Institute (JGI-PGF)"/>
            <person name="Walter F."/>
            <person name="Albersmeier A."/>
            <person name="Kalinowski J."/>
            <person name="Ruckert C."/>
        </authorList>
    </citation>
    <scope>NUCLEOTIDE SEQUENCE</scope>
    <source>
        <strain evidence="1">CCM 8606</strain>
    </source>
</reference>
<dbReference type="AlphaFoldDB" id="A0A8J3AKU6"/>
<gene>
    <name evidence="1" type="ORF">GCM10007377_16320</name>
</gene>
<organism evidence="1 2">
    <name type="scientific">Galliscardovia ingluviei</name>
    <dbReference type="NCBI Taxonomy" id="1769422"/>
    <lineage>
        <taxon>Bacteria</taxon>
        <taxon>Bacillati</taxon>
        <taxon>Actinomycetota</taxon>
        <taxon>Actinomycetes</taxon>
        <taxon>Bifidobacteriales</taxon>
        <taxon>Bifidobacteriaceae</taxon>
        <taxon>Galliscardovia</taxon>
    </lineage>
</organism>
<reference evidence="1" key="2">
    <citation type="submission" date="2020-09" db="EMBL/GenBank/DDBJ databases">
        <authorList>
            <person name="Sun Q."/>
            <person name="Sedlacek I."/>
        </authorList>
    </citation>
    <scope>NUCLEOTIDE SEQUENCE</scope>
    <source>
        <strain evidence="1">CCM 8606</strain>
    </source>
</reference>
<name>A0A8J3AKU6_9BIFI</name>
<keyword evidence="2" id="KW-1185">Reference proteome</keyword>